<name>N1PJU5_DOTSN</name>
<proteinExistence type="predicted"/>
<accession>N1PJU5</accession>
<dbReference type="HOGENOM" id="CLU_2606000_0_0_1"/>
<keyword evidence="2" id="KW-1185">Reference proteome</keyword>
<reference evidence="2" key="1">
    <citation type="journal article" date="2012" name="PLoS Genet.">
        <title>The genomes of the fungal plant pathogens Cladosporium fulvum and Dothistroma septosporum reveal adaptation to different hosts and lifestyles but also signatures of common ancestry.</title>
        <authorList>
            <person name="de Wit P.J.G.M."/>
            <person name="van der Burgt A."/>
            <person name="Oekmen B."/>
            <person name="Stergiopoulos I."/>
            <person name="Abd-Elsalam K.A."/>
            <person name="Aerts A.L."/>
            <person name="Bahkali A.H."/>
            <person name="Beenen H.G."/>
            <person name="Chettri P."/>
            <person name="Cox M.P."/>
            <person name="Datema E."/>
            <person name="de Vries R.P."/>
            <person name="Dhillon B."/>
            <person name="Ganley A.R."/>
            <person name="Griffiths S.A."/>
            <person name="Guo Y."/>
            <person name="Hamelin R.C."/>
            <person name="Henrissat B."/>
            <person name="Kabir M.S."/>
            <person name="Jashni M.K."/>
            <person name="Kema G."/>
            <person name="Klaubauf S."/>
            <person name="Lapidus A."/>
            <person name="Levasseur A."/>
            <person name="Lindquist E."/>
            <person name="Mehrabi R."/>
            <person name="Ohm R.A."/>
            <person name="Owen T.J."/>
            <person name="Salamov A."/>
            <person name="Schwelm A."/>
            <person name="Schijlen E."/>
            <person name="Sun H."/>
            <person name="van den Burg H.A."/>
            <person name="van Ham R.C.H.J."/>
            <person name="Zhang S."/>
            <person name="Goodwin S.B."/>
            <person name="Grigoriev I.V."/>
            <person name="Collemare J."/>
            <person name="Bradshaw R.E."/>
        </authorList>
    </citation>
    <scope>NUCLEOTIDE SEQUENCE [LARGE SCALE GENOMIC DNA]</scope>
    <source>
        <strain evidence="2">NZE10 / CBS 128990</strain>
    </source>
</reference>
<sequence>MTFHYFRTTLWSDEGADSPQESRKSSDGTDRLLHHLCPFGSHWSIGNGYMGFLEQDPDTLPSCTGSDVAYFQGNPDQGR</sequence>
<dbReference type="Proteomes" id="UP000016933">
    <property type="component" value="Unassembled WGS sequence"/>
</dbReference>
<evidence type="ECO:0000313" key="2">
    <source>
        <dbReference type="Proteomes" id="UP000016933"/>
    </source>
</evidence>
<evidence type="ECO:0000313" key="1">
    <source>
        <dbReference type="EMBL" id="EME42394.1"/>
    </source>
</evidence>
<dbReference type="AlphaFoldDB" id="N1PJU5"/>
<gene>
    <name evidence="1" type="ORF">DOTSEDRAFT_73277</name>
</gene>
<organism evidence="1 2">
    <name type="scientific">Dothistroma septosporum (strain NZE10 / CBS 128990)</name>
    <name type="common">Red band needle blight fungus</name>
    <name type="synonym">Mycosphaerella pini</name>
    <dbReference type="NCBI Taxonomy" id="675120"/>
    <lineage>
        <taxon>Eukaryota</taxon>
        <taxon>Fungi</taxon>
        <taxon>Dikarya</taxon>
        <taxon>Ascomycota</taxon>
        <taxon>Pezizomycotina</taxon>
        <taxon>Dothideomycetes</taxon>
        <taxon>Dothideomycetidae</taxon>
        <taxon>Mycosphaerellales</taxon>
        <taxon>Mycosphaerellaceae</taxon>
        <taxon>Dothistroma</taxon>
    </lineage>
</organism>
<protein>
    <submittedName>
        <fullName evidence="1">Uncharacterized protein</fullName>
    </submittedName>
</protein>
<dbReference type="EMBL" id="KB446541">
    <property type="protein sequence ID" value="EME42394.1"/>
    <property type="molecule type" value="Genomic_DNA"/>
</dbReference>
<reference evidence="1 2" key="2">
    <citation type="journal article" date="2012" name="PLoS Pathog.">
        <title>Diverse lifestyles and strategies of plant pathogenesis encoded in the genomes of eighteen Dothideomycetes fungi.</title>
        <authorList>
            <person name="Ohm R.A."/>
            <person name="Feau N."/>
            <person name="Henrissat B."/>
            <person name="Schoch C.L."/>
            <person name="Horwitz B.A."/>
            <person name="Barry K.W."/>
            <person name="Condon B.J."/>
            <person name="Copeland A.C."/>
            <person name="Dhillon B."/>
            <person name="Glaser F."/>
            <person name="Hesse C.N."/>
            <person name="Kosti I."/>
            <person name="LaButti K."/>
            <person name="Lindquist E.A."/>
            <person name="Lucas S."/>
            <person name="Salamov A.A."/>
            <person name="Bradshaw R.E."/>
            <person name="Ciuffetti L."/>
            <person name="Hamelin R.C."/>
            <person name="Kema G.H.J."/>
            <person name="Lawrence C."/>
            <person name="Scott J.A."/>
            <person name="Spatafora J.W."/>
            <person name="Turgeon B.G."/>
            <person name="de Wit P.J.G.M."/>
            <person name="Zhong S."/>
            <person name="Goodwin S.B."/>
            <person name="Grigoriev I.V."/>
        </authorList>
    </citation>
    <scope>NUCLEOTIDE SEQUENCE [LARGE SCALE GENOMIC DNA]</scope>
    <source>
        <strain evidence="2">NZE10 / CBS 128990</strain>
    </source>
</reference>